<evidence type="ECO:0000256" key="11">
    <source>
        <dbReference type="PIRNR" id="PIRNR017834"/>
    </source>
</evidence>
<name>A0A8B7NH88_HYAAZ</name>
<dbReference type="PIRSF" id="PIRSF017834">
    <property type="entry name" value="NADH-UbQ_OxRdtase_b14.5b"/>
    <property type="match status" value="1"/>
</dbReference>
<dbReference type="CTD" id="33528"/>
<gene>
    <name evidence="14" type="primary">LOC108670056</name>
</gene>
<reference evidence="14" key="1">
    <citation type="submission" date="2025-08" db="UniProtKB">
        <authorList>
            <consortium name="RefSeq"/>
        </authorList>
    </citation>
    <scope>IDENTIFICATION</scope>
    <source>
        <tissue evidence="14">Whole organism</tissue>
    </source>
</reference>
<proteinExistence type="inferred from homology"/>
<accession>A0A8B7NH88</accession>
<dbReference type="OMA" id="PIWNPMA"/>
<keyword evidence="13" id="KW-1185">Reference proteome</keyword>
<evidence type="ECO:0000313" key="13">
    <source>
        <dbReference type="Proteomes" id="UP000694843"/>
    </source>
</evidence>
<dbReference type="PANTHER" id="PTHR13099">
    <property type="entry name" value="NADH-UBIQUINONE OXIDOREDUCTASE SUBUNIT B14.5B"/>
    <property type="match status" value="1"/>
</dbReference>
<dbReference type="AlphaFoldDB" id="A0A8B7NH88"/>
<evidence type="ECO:0000256" key="2">
    <source>
        <dbReference type="ARBA" id="ARBA00008674"/>
    </source>
</evidence>
<dbReference type="Proteomes" id="UP000694843">
    <property type="component" value="Unplaced"/>
</dbReference>
<evidence type="ECO:0000256" key="3">
    <source>
        <dbReference type="ARBA" id="ARBA00022448"/>
    </source>
</evidence>
<evidence type="ECO:0000313" key="14">
    <source>
        <dbReference type="RefSeq" id="XP_018012995.1"/>
    </source>
</evidence>
<evidence type="ECO:0000256" key="7">
    <source>
        <dbReference type="ARBA" id="ARBA00022982"/>
    </source>
</evidence>
<keyword evidence="7 11" id="KW-0249">Electron transport</keyword>
<dbReference type="KEGG" id="hazt:108670056"/>
<keyword evidence="9 11" id="KW-0496">Mitochondrion</keyword>
<keyword evidence="5 12" id="KW-0812">Transmembrane</keyword>
<keyword evidence="6 11" id="KW-0999">Mitochondrion inner membrane</keyword>
<keyword evidence="8 12" id="KW-1133">Transmembrane helix</keyword>
<dbReference type="PANTHER" id="PTHR13099:SF0">
    <property type="entry name" value="NADH DEHYDROGENASE [UBIQUINONE] 1 SUBUNIT C2-RELATED"/>
    <property type="match status" value="1"/>
</dbReference>
<dbReference type="RefSeq" id="XP_018012995.1">
    <property type="nucleotide sequence ID" value="XM_018157506.2"/>
</dbReference>
<feature type="transmembrane region" description="Helical" evidence="12">
    <location>
        <begin position="62"/>
        <end position="80"/>
    </location>
</feature>
<evidence type="ECO:0000256" key="5">
    <source>
        <dbReference type="ARBA" id="ARBA00022692"/>
    </source>
</evidence>
<sequence length="121" mass="14293">MVCSTDTHIDPKSFYDPDSPRPMRSFVGQYWYQASCTVLGFGVACLHNFIRKRPVFAGLPRHAAFTLIGFGAGTWINNFIKRRSAERDYFYYQYMCDHPEDFPLIERKKFKDVMKHWTPVR</sequence>
<keyword evidence="4 11" id="KW-0679">Respiratory chain</keyword>
<protein>
    <recommendedName>
        <fullName evidence="11">NADH dehydrogenase [ubiquinone] 1 subunit C2</fullName>
    </recommendedName>
</protein>
<dbReference type="GeneID" id="108670056"/>
<feature type="transmembrane region" description="Helical" evidence="12">
    <location>
        <begin position="30"/>
        <end position="50"/>
    </location>
</feature>
<comment type="subcellular location">
    <subcellularLocation>
        <location evidence="1">Mitochondrion inner membrane</location>
        <topology evidence="1">Single-pass membrane protein</topology>
        <orientation evidence="1">Matrix side</orientation>
    </subcellularLocation>
</comment>
<evidence type="ECO:0000256" key="8">
    <source>
        <dbReference type="ARBA" id="ARBA00022989"/>
    </source>
</evidence>
<evidence type="ECO:0000256" key="4">
    <source>
        <dbReference type="ARBA" id="ARBA00022660"/>
    </source>
</evidence>
<comment type="similarity">
    <text evidence="2 11">Belongs to the complex I NDUFC2 subunit family.</text>
</comment>
<evidence type="ECO:0000256" key="12">
    <source>
        <dbReference type="SAM" id="Phobius"/>
    </source>
</evidence>
<keyword evidence="10 11" id="KW-0472">Membrane</keyword>
<comment type="function">
    <text evidence="11">Accessory subunit of the mitochondrial membrane respiratory chain NADH dehydrogenase (Complex I), that is believed not to be involved in catalysis. Complex I functions in the transfer of electrons from NADH to the respiratory chain. The immediate electron acceptor for the enzyme is believed to be ubiquinone.</text>
</comment>
<evidence type="ECO:0000256" key="10">
    <source>
        <dbReference type="ARBA" id="ARBA00023136"/>
    </source>
</evidence>
<evidence type="ECO:0000256" key="1">
    <source>
        <dbReference type="ARBA" id="ARBA00004298"/>
    </source>
</evidence>
<dbReference type="GO" id="GO:0006120">
    <property type="term" value="P:mitochondrial electron transport, NADH to ubiquinone"/>
    <property type="evidence" value="ECO:0007669"/>
    <property type="project" value="InterPro"/>
</dbReference>
<organism evidence="13 14">
    <name type="scientific">Hyalella azteca</name>
    <name type="common">Amphipod</name>
    <dbReference type="NCBI Taxonomy" id="294128"/>
    <lineage>
        <taxon>Eukaryota</taxon>
        <taxon>Metazoa</taxon>
        <taxon>Ecdysozoa</taxon>
        <taxon>Arthropoda</taxon>
        <taxon>Crustacea</taxon>
        <taxon>Multicrustacea</taxon>
        <taxon>Malacostraca</taxon>
        <taxon>Eumalacostraca</taxon>
        <taxon>Peracarida</taxon>
        <taxon>Amphipoda</taxon>
        <taxon>Senticaudata</taxon>
        <taxon>Talitrida</taxon>
        <taxon>Talitroidea</taxon>
        <taxon>Hyalellidae</taxon>
        <taxon>Hyalella</taxon>
    </lineage>
</organism>
<dbReference type="OrthoDB" id="6329847at2759"/>
<evidence type="ECO:0000256" key="9">
    <source>
        <dbReference type="ARBA" id="ARBA00023128"/>
    </source>
</evidence>
<dbReference type="Pfam" id="PF06374">
    <property type="entry name" value="NDUF_C2"/>
    <property type="match status" value="1"/>
</dbReference>
<keyword evidence="3 11" id="KW-0813">Transport</keyword>
<dbReference type="GO" id="GO:0005743">
    <property type="term" value="C:mitochondrial inner membrane"/>
    <property type="evidence" value="ECO:0007669"/>
    <property type="project" value="UniProtKB-SubCell"/>
</dbReference>
<dbReference type="InterPro" id="IPR009423">
    <property type="entry name" value="NDUC2"/>
</dbReference>
<evidence type="ECO:0000256" key="6">
    <source>
        <dbReference type="ARBA" id="ARBA00022792"/>
    </source>
</evidence>